<dbReference type="OMA" id="FSEEVWI"/>
<dbReference type="Gene3D" id="3.40.50.2300">
    <property type="match status" value="3"/>
</dbReference>
<dbReference type="OrthoDB" id="5984008at2759"/>
<evidence type="ECO:0000256" key="1">
    <source>
        <dbReference type="ARBA" id="ARBA00004141"/>
    </source>
</evidence>
<comment type="similarity">
    <text evidence="2">Belongs to the glutamate-gated ion channel (TC 1.A.10.1) family.</text>
</comment>
<keyword evidence="4 16" id="KW-0812">Transmembrane</keyword>
<dbReference type="CDD" id="cd06382">
    <property type="entry name" value="PBP1_iGluR_Kainate"/>
    <property type="match status" value="1"/>
</dbReference>
<evidence type="ECO:0000256" key="4">
    <source>
        <dbReference type="ARBA" id="ARBA00022692"/>
    </source>
</evidence>
<reference evidence="19 20" key="1">
    <citation type="journal article" date="2010" name="Science">
        <title>Genomic comparison of the ants Camponotus floridanus and Harpegnathos saltator.</title>
        <authorList>
            <person name="Bonasio R."/>
            <person name="Zhang G."/>
            <person name="Ye C."/>
            <person name="Mutti N.S."/>
            <person name="Fang X."/>
            <person name="Qin N."/>
            <person name="Donahue G."/>
            <person name="Yang P."/>
            <person name="Li Q."/>
            <person name="Li C."/>
            <person name="Zhang P."/>
            <person name="Huang Z."/>
            <person name="Berger S.L."/>
            <person name="Reinberg D."/>
            <person name="Wang J."/>
            <person name="Liebig J."/>
        </authorList>
    </citation>
    <scope>NUCLEOTIDE SEQUENCE [LARGE SCALE GENOMIC DNA]</scope>
    <source>
        <strain evidence="19 20">R22 G/1</strain>
    </source>
</reference>
<evidence type="ECO:0000256" key="13">
    <source>
        <dbReference type="ARBA" id="ARBA00023303"/>
    </source>
</evidence>
<feature type="domain" description="Ionotropic glutamate receptor C-terminal" evidence="17">
    <location>
        <begin position="1011"/>
        <end position="1394"/>
    </location>
</feature>
<feature type="domain" description="Ionotropic glutamate receptor L-glutamate and glycine-binding" evidence="18">
    <location>
        <begin position="80"/>
        <end position="145"/>
    </location>
</feature>
<dbReference type="Pfam" id="PF00060">
    <property type="entry name" value="Lig_chan"/>
    <property type="match status" value="2"/>
</dbReference>
<accession>E2BH75</accession>
<dbReference type="SMART" id="SM00918">
    <property type="entry name" value="Lig_chan-Glu_bd"/>
    <property type="match status" value="2"/>
</dbReference>
<dbReference type="SMART" id="SM00079">
    <property type="entry name" value="PBPe"/>
    <property type="match status" value="2"/>
</dbReference>
<dbReference type="GO" id="GO:0015276">
    <property type="term" value="F:ligand-gated monoatomic ion channel activity"/>
    <property type="evidence" value="ECO:0007669"/>
    <property type="project" value="InterPro"/>
</dbReference>
<feature type="transmembrane region" description="Helical" evidence="16">
    <location>
        <begin position="333"/>
        <end position="355"/>
    </location>
</feature>
<evidence type="ECO:0000256" key="9">
    <source>
        <dbReference type="ARBA" id="ARBA00023170"/>
    </source>
</evidence>
<dbReference type="FunFam" id="3.40.190.10:FF:000178">
    <property type="entry name" value="Glutamate receptor subunit"/>
    <property type="match status" value="1"/>
</dbReference>
<keyword evidence="3" id="KW-0813">Transport</keyword>
<dbReference type="SUPFAM" id="SSF53822">
    <property type="entry name" value="Periplasmic binding protein-like I"/>
    <property type="match status" value="1"/>
</dbReference>
<feature type="region of interest" description="Disordered" evidence="15">
    <location>
        <begin position="1476"/>
        <end position="1512"/>
    </location>
</feature>
<dbReference type="PANTHER" id="PTHR18966">
    <property type="entry name" value="IONOTROPIC GLUTAMATE RECEPTOR"/>
    <property type="match status" value="1"/>
</dbReference>
<evidence type="ECO:0000256" key="15">
    <source>
        <dbReference type="SAM" id="MobiDB-lite"/>
    </source>
</evidence>
<feature type="domain" description="Ionotropic glutamate receptor C-terminal" evidence="17">
    <location>
        <begin position="70"/>
        <end position="497"/>
    </location>
</feature>
<feature type="compositionally biased region" description="Polar residues" evidence="15">
    <location>
        <begin position="1480"/>
        <end position="1492"/>
    </location>
</feature>
<dbReference type="InterPro" id="IPR015683">
    <property type="entry name" value="Ionotropic_Glu_rcpt"/>
</dbReference>
<keyword evidence="10" id="KW-0325">Glycoprotein</keyword>
<dbReference type="InterPro" id="IPR001828">
    <property type="entry name" value="ANF_lig-bd_rcpt"/>
</dbReference>
<proteinExistence type="inferred from homology"/>
<keyword evidence="7" id="KW-0406">Ion transport</keyword>
<dbReference type="Pfam" id="PF10613">
    <property type="entry name" value="Lig_chan-Glu_bd"/>
    <property type="match status" value="2"/>
</dbReference>
<protein>
    <submittedName>
        <fullName evidence="19">Glutamate receptor, ionotropic kainate 2</fullName>
    </submittedName>
</protein>
<sequence length="1512" mass="170959">MKIVEMTGLTGIIKFDHQGFRSDFMLDIIELNSKEGLKKIGTWNSTKGINFTRSYGDVYTQIVENLQNKTFIVTTILSAPYCMRKDSSEKLTGNAQFEGYSVDLIYEISRLLGFNYTFRLVPDGRYGSYNKQTKEWDGMMKELLDQKADLAIADLTITYDREQAVDFTMPFMPLGISILYRKPIKQPPNLFSFLSPLSLDVWIYMATAYLGVSVLLFILARQNASGIVEFRFTPYEWYNPHPCNKNPDRLENRFKLLNCLWFTIGSLMRQGCDILPKFSPYEWENPHPCNGQSEVLENEFTLLNSLWFTIGSLMQQGSDIAPKAVSTRMVAGMWWFFTLIMISSYTANLAAFLTVERMDSPIESAEDLAKQTKIKYGALKGGSTAAFFRDSNFSTYQRMWSFMDSAKPTVFTSSNVEGVDRVIKGKGSYAFLMESTSIEYVIERNCDLTQVGGLLDSKGYGIAMPPNSPYRTAISGAILKLQEEGKLHMLKTRWWKEKRGGGSCRDDTSKSSSAANELGLANVGGVFVVLMGGMGVACVIAVCEFVWKSRKVAIEERKSVRSEMASELRYALDCGSGNKKPPRRALCRCRRQHSSLSIVSEEGKYAACNKYRHFVGKAPLTWMYVTAGLFDEDEGIQRTFESSVRAVNKERHDNEELSNVYLMPESNEIEPDAFEVSARVCEMVNLGVVGVFGPQDKVIAEHVQSMCDSMDVPHISVRQDSSEPSQPRGVGLNLYPHVSSLARVYDQLVTDFKWKSFAILYENTDSLIRMRLLLRRWDPHGNSAFIYHLGDGPNYREVMQQIKASELENIIIDCSYDILSEVLRQAQQVGILSDRYRVIVTSLDLQTLDLEPYQYSGVNFTGMRIIDPEDPMVQQTVEKHKNEWGLDNPSQLRVEPALMYDAVQLFARAFKQLKDATKGDIKKLPCDGSERWEHGLSLSNFMRSTETRGLTGLVKFDRDGFRSNIQLDIVRLSENGLIKSGVWNSSSGQNIDWLPEITKKSDVELSLQNKTFIVLISLTPPYGMRKESWTMLSGNDRYEGFGIDIIHRISEILGFNYTLQVESDYGSLNKYTGRWSGMLGKIIAEEADLAITDLTITSERESAVDFTMPFMNLVKFNIYSKYKVAYHFTGISILYKKPTKAPPSLFSFLSPFSNEVWLYLIGAYIVVSILLYMIGRLCPAEWNNPYPCIEDAEELENQFTFKNAFWFAIGSIMQQGSEIAPIGISTRMMAGSWWFFCLIIVSSYTANLAAFLTIETVVSPFDNVEELVKKKTVKYGAKQKGSTFKFFEESNYSTYKEMYEYMIANADDVLPMYNEDGVQKVITDNYAFLMESSSIEYIMERECNVTQVGGLLDEKNYGIAMKKYSPYRHSMNKAVLQLSESGKITELKNKWWTQKRGGGKCRETGGTSSAQELGLDNVGGVFLVLAVGVALSCVYTVLELLWDVARTSIRENVSFKEELVSEVKFILRCSGSKTVRRRNGLSSKSGNGSTRGCTPPYGFVPTVIRTSPTDDN</sequence>
<feature type="transmembrane region" description="Helical" evidence="16">
    <location>
        <begin position="201"/>
        <end position="220"/>
    </location>
</feature>
<evidence type="ECO:0000256" key="14">
    <source>
        <dbReference type="ARBA" id="ARBA00034100"/>
    </source>
</evidence>
<evidence type="ECO:0000256" key="2">
    <source>
        <dbReference type="ARBA" id="ARBA00008685"/>
    </source>
</evidence>
<dbReference type="FunFam" id="1.10.287.70:FF:000192">
    <property type="entry name" value="Glutamate receptor, ionotropic kainate"/>
    <property type="match status" value="1"/>
</dbReference>
<keyword evidence="20" id="KW-1185">Reference proteome</keyword>
<dbReference type="FunFam" id="1.10.287.70:FF:000105">
    <property type="entry name" value="Eye-enriched kainate receptor, isoform A"/>
    <property type="match status" value="1"/>
</dbReference>
<dbReference type="InParanoid" id="E2BH75"/>
<evidence type="ECO:0000256" key="11">
    <source>
        <dbReference type="ARBA" id="ARBA00023257"/>
    </source>
</evidence>
<dbReference type="Gene3D" id="1.10.287.70">
    <property type="match status" value="3"/>
</dbReference>
<feature type="domain" description="Ionotropic glutamate receptor L-glutamate and glycine-binding" evidence="18">
    <location>
        <begin position="1021"/>
        <end position="1084"/>
    </location>
</feature>
<dbReference type="GO" id="GO:0045211">
    <property type="term" value="C:postsynaptic membrane"/>
    <property type="evidence" value="ECO:0007669"/>
    <property type="project" value="UniProtKB-SubCell"/>
</dbReference>
<organism evidence="20">
    <name type="scientific">Harpegnathos saltator</name>
    <name type="common">Jerdon's jumping ant</name>
    <dbReference type="NCBI Taxonomy" id="610380"/>
    <lineage>
        <taxon>Eukaryota</taxon>
        <taxon>Metazoa</taxon>
        <taxon>Ecdysozoa</taxon>
        <taxon>Arthropoda</taxon>
        <taxon>Hexapoda</taxon>
        <taxon>Insecta</taxon>
        <taxon>Pterygota</taxon>
        <taxon>Neoptera</taxon>
        <taxon>Endopterygota</taxon>
        <taxon>Hymenoptera</taxon>
        <taxon>Apocrita</taxon>
        <taxon>Aculeata</taxon>
        <taxon>Formicoidea</taxon>
        <taxon>Formicidae</taxon>
        <taxon>Ponerinae</taxon>
        <taxon>Ponerini</taxon>
        <taxon>Harpegnathos</taxon>
    </lineage>
</organism>
<dbReference type="SUPFAM" id="SSF53850">
    <property type="entry name" value="Periplasmic binding protein-like II"/>
    <property type="match status" value="2"/>
</dbReference>
<dbReference type="FunCoup" id="E2BH75">
    <property type="interactions" value="4"/>
</dbReference>
<keyword evidence="11" id="KW-0628">Postsynaptic cell membrane</keyword>
<dbReference type="InterPro" id="IPR001320">
    <property type="entry name" value="Iontro_rcpt_C"/>
</dbReference>
<evidence type="ECO:0000256" key="8">
    <source>
        <dbReference type="ARBA" id="ARBA00023136"/>
    </source>
</evidence>
<dbReference type="InterPro" id="IPR019594">
    <property type="entry name" value="Glu/Gly-bd"/>
</dbReference>
<feature type="transmembrane region" description="Helical" evidence="16">
    <location>
        <begin position="1156"/>
        <end position="1174"/>
    </location>
</feature>
<keyword evidence="6" id="KW-0770">Synapse</keyword>
<dbReference type="FunFam" id="1.10.287.70:FF:000134">
    <property type="entry name" value="Glutamate receptor, ionotropic kainate"/>
    <property type="match status" value="1"/>
</dbReference>
<dbReference type="InterPro" id="IPR028082">
    <property type="entry name" value="Peripla_BP_I"/>
</dbReference>
<evidence type="ECO:0000259" key="18">
    <source>
        <dbReference type="SMART" id="SM00918"/>
    </source>
</evidence>
<evidence type="ECO:0000256" key="12">
    <source>
        <dbReference type="ARBA" id="ARBA00023286"/>
    </source>
</evidence>
<dbReference type="Pfam" id="PF01094">
    <property type="entry name" value="ANF_receptor"/>
    <property type="match status" value="1"/>
</dbReference>
<evidence type="ECO:0000256" key="7">
    <source>
        <dbReference type="ARBA" id="ARBA00023065"/>
    </source>
</evidence>
<evidence type="ECO:0000256" key="5">
    <source>
        <dbReference type="ARBA" id="ARBA00022989"/>
    </source>
</evidence>
<evidence type="ECO:0000313" key="20">
    <source>
        <dbReference type="Proteomes" id="UP000008237"/>
    </source>
</evidence>
<keyword evidence="13" id="KW-0407">Ion channel</keyword>
<evidence type="ECO:0000256" key="3">
    <source>
        <dbReference type="ARBA" id="ARBA00022448"/>
    </source>
</evidence>
<gene>
    <name evidence="19" type="ORF">EAI_17339</name>
</gene>
<dbReference type="FunFam" id="3.40.190.10:FF:000061">
    <property type="entry name" value="Glutamate receptor, ionotropic kainate"/>
    <property type="match status" value="2"/>
</dbReference>
<dbReference type="FunFam" id="3.40.190.10:FF:000147">
    <property type="entry name" value="Uncharacterized protein, isoform C"/>
    <property type="match status" value="1"/>
</dbReference>
<feature type="transmembrane region" description="Helical" evidence="16">
    <location>
        <begin position="1233"/>
        <end position="1254"/>
    </location>
</feature>
<dbReference type="EMBL" id="GL448268">
    <property type="protein sequence ID" value="EFN84996.1"/>
    <property type="molecule type" value="Genomic_DNA"/>
</dbReference>
<evidence type="ECO:0000256" key="6">
    <source>
        <dbReference type="ARBA" id="ARBA00023018"/>
    </source>
</evidence>
<name>E2BH75_HARSA</name>
<comment type="subcellular location">
    <subcellularLocation>
        <location evidence="1">Membrane</location>
        <topology evidence="1">Multi-pass membrane protein</topology>
    </subcellularLocation>
    <subcellularLocation>
        <location evidence="14">Postsynaptic cell membrane</location>
    </subcellularLocation>
</comment>
<evidence type="ECO:0000256" key="10">
    <source>
        <dbReference type="ARBA" id="ARBA00023180"/>
    </source>
</evidence>
<evidence type="ECO:0000256" key="16">
    <source>
        <dbReference type="SAM" id="Phobius"/>
    </source>
</evidence>
<dbReference type="Gene3D" id="3.40.190.10">
    <property type="entry name" value="Periplasmic binding protein-like II"/>
    <property type="match status" value="3"/>
</dbReference>
<keyword evidence="5 16" id="KW-1133">Transmembrane helix</keyword>
<keyword evidence="8 16" id="KW-0472">Membrane</keyword>
<feature type="transmembrane region" description="Helical" evidence="16">
    <location>
        <begin position="1421"/>
        <end position="1442"/>
    </location>
</feature>
<dbReference type="Proteomes" id="UP000008237">
    <property type="component" value="Unassembled WGS sequence"/>
</dbReference>
<keyword evidence="12" id="KW-1071">Ligand-gated ion channel</keyword>
<keyword evidence="9 19" id="KW-0675">Receptor</keyword>
<evidence type="ECO:0000259" key="17">
    <source>
        <dbReference type="SMART" id="SM00079"/>
    </source>
</evidence>
<evidence type="ECO:0000313" key="19">
    <source>
        <dbReference type="EMBL" id="EFN84996.1"/>
    </source>
</evidence>